<dbReference type="EMBL" id="JAXOVW010000082">
    <property type="protein sequence ID" value="MDZ5609770.1"/>
    <property type="molecule type" value="Genomic_DNA"/>
</dbReference>
<accession>A0ABU5K279</accession>
<comment type="caution">
    <text evidence="1">The sequence shown here is derived from an EMBL/GenBank/DDBJ whole genome shotgun (WGS) entry which is preliminary data.</text>
</comment>
<proteinExistence type="predicted"/>
<keyword evidence="2" id="KW-1185">Reference proteome</keyword>
<organism evidence="1 2">
    <name type="scientific">Bacillus bingmayongensis</name>
    <dbReference type="NCBI Taxonomy" id="1150157"/>
    <lineage>
        <taxon>Bacteria</taxon>
        <taxon>Bacillati</taxon>
        <taxon>Bacillota</taxon>
        <taxon>Bacilli</taxon>
        <taxon>Bacillales</taxon>
        <taxon>Bacillaceae</taxon>
        <taxon>Bacillus</taxon>
    </lineage>
</organism>
<sequence>MDKAKLIANVIIDASERGKDYSWMYDTDNYHLDRLCEELDISLEEIQDIVLARKNIPTYEDLVSHCKEILSRGWTEQALYNFMDKNSGWSPDSITCAIDEAKNN</sequence>
<protein>
    <submittedName>
        <fullName evidence="1">Uncharacterized protein</fullName>
    </submittedName>
</protein>
<evidence type="ECO:0000313" key="1">
    <source>
        <dbReference type="EMBL" id="MDZ5609770.1"/>
    </source>
</evidence>
<dbReference type="Proteomes" id="UP001291930">
    <property type="component" value="Unassembled WGS sequence"/>
</dbReference>
<reference evidence="2" key="1">
    <citation type="submission" date="2023-11" db="EMBL/GenBank/DDBJ databases">
        <title>Genome Sequence of Bacillus pseudomycoides stain BUPM19.</title>
        <authorList>
            <person name="Farhat A."/>
        </authorList>
    </citation>
    <scope>NUCLEOTIDE SEQUENCE [LARGE SCALE GENOMIC DNA]</scope>
    <source>
        <strain evidence="2">BUPM19</strain>
    </source>
</reference>
<name>A0ABU5K279_9BACI</name>
<gene>
    <name evidence="1" type="ORF">U2I54_22610</name>
</gene>
<dbReference type="RefSeq" id="WP_374219163.1">
    <property type="nucleotide sequence ID" value="NZ_JAXOVW010000082.1"/>
</dbReference>
<evidence type="ECO:0000313" key="2">
    <source>
        <dbReference type="Proteomes" id="UP001291930"/>
    </source>
</evidence>